<comment type="caution">
    <text evidence="4">The sequence shown here is derived from an EMBL/GenBank/DDBJ whole genome shotgun (WGS) entry which is preliminary data.</text>
</comment>
<dbReference type="InterPro" id="IPR025991">
    <property type="entry name" value="Chemoreceptor_zinc-bind_dom"/>
</dbReference>
<evidence type="ECO:0000259" key="3">
    <source>
        <dbReference type="PROSITE" id="PS50111"/>
    </source>
</evidence>
<gene>
    <name evidence="4" type="ORF">Ctaglu_48830</name>
</gene>
<proteinExistence type="predicted"/>
<organism evidence="4 5">
    <name type="scientific">Clostridium tagluense</name>
    <dbReference type="NCBI Taxonomy" id="360422"/>
    <lineage>
        <taxon>Bacteria</taxon>
        <taxon>Bacillati</taxon>
        <taxon>Bacillota</taxon>
        <taxon>Clostridia</taxon>
        <taxon>Eubacteriales</taxon>
        <taxon>Clostridiaceae</taxon>
        <taxon>Clostridium</taxon>
    </lineage>
</organism>
<dbReference type="Pfam" id="PF00015">
    <property type="entry name" value="MCPsignal"/>
    <property type="match status" value="1"/>
</dbReference>
<keyword evidence="5" id="KW-1185">Reference proteome</keyword>
<reference evidence="4 5" key="1">
    <citation type="submission" date="2018-11" db="EMBL/GenBank/DDBJ databases">
        <title>Genome sequencing and assembly of Clostridium tagluense strain A121.</title>
        <authorList>
            <person name="Murakami T."/>
            <person name="Segawa T."/>
            <person name="Shcherbakova V.A."/>
            <person name="Mori H."/>
            <person name="Yoshimura Y."/>
        </authorList>
    </citation>
    <scope>NUCLEOTIDE SEQUENCE [LARGE SCALE GENOMIC DNA]</scope>
    <source>
        <strain evidence="4 5">A121</strain>
    </source>
</reference>
<dbReference type="RefSeq" id="WP_125006638.1">
    <property type="nucleotide sequence ID" value="NZ_BHYK01000079.1"/>
</dbReference>
<dbReference type="SUPFAM" id="SSF58104">
    <property type="entry name" value="Methyl-accepting chemotaxis protein (MCP) signaling domain"/>
    <property type="match status" value="1"/>
</dbReference>
<feature type="domain" description="Methyl-accepting transducer" evidence="3">
    <location>
        <begin position="72"/>
        <end position="322"/>
    </location>
</feature>
<dbReference type="EMBL" id="BHYK01000079">
    <property type="protein sequence ID" value="GCD13260.1"/>
    <property type="molecule type" value="Genomic_DNA"/>
</dbReference>
<dbReference type="Gene3D" id="1.10.287.950">
    <property type="entry name" value="Methyl-accepting chemotaxis protein"/>
    <property type="match status" value="1"/>
</dbReference>
<protein>
    <submittedName>
        <fullName evidence="4">Chemotaxis protein</fullName>
    </submittedName>
</protein>
<evidence type="ECO:0000313" key="4">
    <source>
        <dbReference type="EMBL" id="GCD13260.1"/>
    </source>
</evidence>
<sequence>MNFFKKAPCDEAICIIKHVEDRINGKIVEPIKVDYPIHKKLFKTFDKLLVSEERMSKSSKKMINITSSLSNFDVEMAHSSYKLIRFANDMSAISESNLSVVEQITANMSEVNETIINTTETMSRLHKSSKDLVQKNDESIFQLNEVNLLKEDVIKDATIMSEQIKLLVDMATKVNEIVGGVESIADQTNLLALNAAIEAARAGEAGRGFAVVADEIRKLADNTKTNLKDMRSFVDNIQKAAIGGQESMNNTIDSTNNMNLKLDAISHTIKDNVSMLKTTIKDVDKITESLGDISGAAEQINQAMDESTKDVEKLNDMTQVIHADAIQSKESAKQISKIDEELSDIVREMLSSLNGGKNAITNEELLSNLSKAKEAHGSWIKNLKRMVDEMKVYPIQTNSKKCAFGHFYHSINLTHSDIAKEWTAIDKVHNELHSMGTKVIDVININNSIQANSFYLQTEKLSKEIFVLIDNVIKAIERKSQSGIEILEAVKE</sequence>
<evidence type="ECO:0000313" key="5">
    <source>
        <dbReference type="Proteomes" id="UP000287872"/>
    </source>
</evidence>
<accession>A0A401UUM6</accession>
<dbReference type="Pfam" id="PF13682">
    <property type="entry name" value="CZB"/>
    <property type="match status" value="1"/>
</dbReference>
<dbReference type="GO" id="GO:0016020">
    <property type="term" value="C:membrane"/>
    <property type="evidence" value="ECO:0007669"/>
    <property type="project" value="InterPro"/>
</dbReference>
<dbReference type="PANTHER" id="PTHR32089:SF112">
    <property type="entry name" value="LYSOZYME-LIKE PROTEIN-RELATED"/>
    <property type="match status" value="1"/>
</dbReference>
<keyword evidence="1 2" id="KW-0807">Transducer</keyword>
<dbReference type="PANTHER" id="PTHR32089">
    <property type="entry name" value="METHYL-ACCEPTING CHEMOTAXIS PROTEIN MCPB"/>
    <property type="match status" value="1"/>
</dbReference>
<dbReference type="PROSITE" id="PS50111">
    <property type="entry name" value="CHEMOTAXIS_TRANSDUC_2"/>
    <property type="match status" value="1"/>
</dbReference>
<evidence type="ECO:0000256" key="2">
    <source>
        <dbReference type="PROSITE-ProRule" id="PRU00284"/>
    </source>
</evidence>
<dbReference type="GO" id="GO:0007165">
    <property type="term" value="P:signal transduction"/>
    <property type="evidence" value="ECO:0007669"/>
    <property type="project" value="UniProtKB-KW"/>
</dbReference>
<evidence type="ECO:0000256" key="1">
    <source>
        <dbReference type="ARBA" id="ARBA00023224"/>
    </source>
</evidence>
<dbReference type="InterPro" id="IPR004089">
    <property type="entry name" value="MCPsignal_dom"/>
</dbReference>
<dbReference type="Gene3D" id="1.20.120.30">
    <property type="entry name" value="Aspartate receptor, ligand-binding domain"/>
    <property type="match status" value="1"/>
</dbReference>
<dbReference type="AlphaFoldDB" id="A0A401UUM6"/>
<dbReference type="OrthoDB" id="9816519at2"/>
<dbReference type="Proteomes" id="UP000287872">
    <property type="component" value="Unassembled WGS sequence"/>
</dbReference>
<name>A0A401UUM6_9CLOT</name>
<dbReference type="SMART" id="SM00283">
    <property type="entry name" value="MA"/>
    <property type="match status" value="1"/>
</dbReference>